<evidence type="ECO:0000256" key="3">
    <source>
        <dbReference type="ARBA" id="ARBA00023015"/>
    </source>
</evidence>
<accession>A0A7E5WDZ1</accession>
<feature type="domain" description="Myb-like" evidence="7">
    <location>
        <begin position="6"/>
        <end position="79"/>
    </location>
</feature>
<evidence type="ECO:0000313" key="8">
    <source>
        <dbReference type="Proteomes" id="UP000322000"/>
    </source>
</evidence>
<evidence type="ECO:0000259" key="7">
    <source>
        <dbReference type="PROSITE" id="PS50090"/>
    </source>
</evidence>
<reference evidence="9" key="1">
    <citation type="submission" date="2025-08" db="UniProtKB">
        <authorList>
            <consortium name="RefSeq"/>
        </authorList>
    </citation>
    <scope>IDENTIFICATION</scope>
</reference>
<evidence type="ECO:0000256" key="5">
    <source>
        <dbReference type="ARBA" id="ARBA00025466"/>
    </source>
</evidence>
<feature type="region of interest" description="Disordered" evidence="6">
    <location>
        <begin position="184"/>
        <end position="215"/>
    </location>
</feature>
<dbReference type="SMART" id="SM00717">
    <property type="entry name" value="SANT"/>
    <property type="match status" value="1"/>
</dbReference>
<dbReference type="RefSeq" id="XP_026738913.1">
    <property type="nucleotide sequence ID" value="XM_026883112.1"/>
</dbReference>
<dbReference type="KEGG" id="tnl:113501829"/>
<dbReference type="AlphaFoldDB" id="A0A7E5WDZ1"/>
<dbReference type="OrthoDB" id="3066195at2759"/>
<dbReference type="FunCoup" id="A0A7E5WDZ1">
    <property type="interactions" value="1"/>
</dbReference>
<dbReference type="GeneID" id="113501829"/>
<dbReference type="PROSITE" id="PS50090">
    <property type="entry name" value="MYB_LIKE"/>
    <property type="match status" value="1"/>
</dbReference>
<proteinExistence type="predicted"/>
<organism evidence="8 9">
    <name type="scientific">Trichoplusia ni</name>
    <name type="common">Cabbage looper</name>
    <dbReference type="NCBI Taxonomy" id="7111"/>
    <lineage>
        <taxon>Eukaryota</taxon>
        <taxon>Metazoa</taxon>
        <taxon>Ecdysozoa</taxon>
        <taxon>Arthropoda</taxon>
        <taxon>Hexapoda</taxon>
        <taxon>Insecta</taxon>
        <taxon>Pterygota</taxon>
        <taxon>Neoptera</taxon>
        <taxon>Endopterygota</taxon>
        <taxon>Lepidoptera</taxon>
        <taxon>Glossata</taxon>
        <taxon>Ditrysia</taxon>
        <taxon>Noctuoidea</taxon>
        <taxon>Noctuidae</taxon>
        <taxon>Plusiinae</taxon>
        <taxon>Trichoplusia</taxon>
    </lineage>
</organism>
<sequence length="278" mass="32249">MSDVTPTRKRSPNWLTSEKELLLNLVEKHFKIIGNNKTDTVSVKAKLAQWKIIADQYNVRTTHCSRTGDNLKAQWESLKKVARKYEAINRKRIIKPDGGTSPPPKNEDRFQQRIISLISTSAINPYENDSSNPAQTEDLPAAEIEYIDTAALPPTTLSAKEHTINKEEVYENEDDERNEMCEEDWGDYTPTENPTPHRTRVSRSRSTQSSASSLELHRKEINALEEQMKLAKEERERSRERHALDIQIKKEILKQEKIKTNILLMKQRKLIMAFKKRQ</sequence>
<dbReference type="Pfam" id="PF13873">
    <property type="entry name" value="Myb_DNA-bind_5"/>
    <property type="match status" value="1"/>
</dbReference>
<dbReference type="PANTHER" id="PTHR21411:SF0">
    <property type="entry name" value="REGULATORY PROTEIN ZESTE"/>
    <property type="match status" value="1"/>
</dbReference>
<name>A0A7E5WDZ1_TRINI</name>
<evidence type="ECO:0000256" key="6">
    <source>
        <dbReference type="SAM" id="MobiDB-lite"/>
    </source>
</evidence>
<dbReference type="InParanoid" id="A0A7E5WDZ1"/>
<keyword evidence="3" id="KW-0805">Transcription regulation</keyword>
<feature type="compositionally biased region" description="Low complexity" evidence="6">
    <location>
        <begin position="204"/>
        <end position="213"/>
    </location>
</feature>
<evidence type="ECO:0000256" key="2">
    <source>
        <dbReference type="ARBA" id="ARBA00016807"/>
    </source>
</evidence>
<keyword evidence="4" id="KW-0804">Transcription</keyword>
<comment type="subunit">
    <text evidence="1">Self-associates forming complexes of several hundred monomers.</text>
</comment>
<dbReference type="Gene3D" id="1.10.10.60">
    <property type="entry name" value="Homeodomain-like"/>
    <property type="match status" value="1"/>
</dbReference>
<dbReference type="Proteomes" id="UP000322000">
    <property type="component" value="Chromosome 16"/>
</dbReference>
<comment type="function">
    <text evidence="5">Involved in transvection phenomena (= synapsis-dependent gene expression), where the synaptic pairing of chromosomes carrying genes with which zeste interacts influences the expression of these genes. Zeste binds to DNA and stimulates transcription from a nearby promoter.</text>
</comment>
<gene>
    <name evidence="9" type="primary">LOC113501829</name>
</gene>
<evidence type="ECO:0000256" key="4">
    <source>
        <dbReference type="ARBA" id="ARBA00023163"/>
    </source>
</evidence>
<dbReference type="InterPro" id="IPR028002">
    <property type="entry name" value="Myb_DNA-bind_5"/>
</dbReference>
<dbReference type="PANTHER" id="PTHR21411">
    <property type="entry name" value="APONTIC"/>
    <property type="match status" value="1"/>
</dbReference>
<dbReference type="InterPro" id="IPR001005">
    <property type="entry name" value="SANT/Myb"/>
</dbReference>
<keyword evidence="8" id="KW-1185">Reference proteome</keyword>
<protein>
    <recommendedName>
        <fullName evidence="2">Regulatory protein zeste</fullName>
    </recommendedName>
</protein>
<evidence type="ECO:0000256" key="1">
    <source>
        <dbReference type="ARBA" id="ARBA00011764"/>
    </source>
</evidence>
<evidence type="ECO:0000313" key="9">
    <source>
        <dbReference type="RefSeq" id="XP_026738913.1"/>
    </source>
</evidence>